<gene>
    <name evidence="1" type="ORF">L1987_29834</name>
</gene>
<accession>A0ACB9I2F1</accession>
<name>A0ACB9I2F1_9ASTR</name>
<reference evidence="2" key="1">
    <citation type="journal article" date="2022" name="Mol. Ecol. Resour.">
        <title>The genomes of chicory, endive, great burdock and yacon provide insights into Asteraceae palaeo-polyploidization history and plant inulin production.</title>
        <authorList>
            <person name="Fan W."/>
            <person name="Wang S."/>
            <person name="Wang H."/>
            <person name="Wang A."/>
            <person name="Jiang F."/>
            <person name="Liu H."/>
            <person name="Zhao H."/>
            <person name="Xu D."/>
            <person name="Zhang Y."/>
        </authorList>
    </citation>
    <scope>NUCLEOTIDE SEQUENCE [LARGE SCALE GENOMIC DNA]</scope>
    <source>
        <strain evidence="2">cv. Yunnan</strain>
    </source>
</reference>
<proteinExistence type="predicted"/>
<dbReference type="EMBL" id="CM042027">
    <property type="protein sequence ID" value="KAI3801721.1"/>
    <property type="molecule type" value="Genomic_DNA"/>
</dbReference>
<protein>
    <submittedName>
        <fullName evidence="1">Uncharacterized protein</fullName>
    </submittedName>
</protein>
<keyword evidence="2" id="KW-1185">Reference proteome</keyword>
<evidence type="ECO:0000313" key="1">
    <source>
        <dbReference type="EMBL" id="KAI3801721.1"/>
    </source>
</evidence>
<sequence>MDDLGDSLNVPWKFFFPNTIYSKLTGSDAICPIGGVSCGDILNNNYDFLFSPSLDWNGCIWDYNILCTKVGCRGLVFSD</sequence>
<evidence type="ECO:0000313" key="2">
    <source>
        <dbReference type="Proteomes" id="UP001056120"/>
    </source>
</evidence>
<dbReference type="Proteomes" id="UP001056120">
    <property type="component" value="Linkage Group LG10"/>
</dbReference>
<comment type="caution">
    <text evidence="1">The sequence shown here is derived from an EMBL/GenBank/DDBJ whole genome shotgun (WGS) entry which is preliminary data.</text>
</comment>
<organism evidence="1 2">
    <name type="scientific">Smallanthus sonchifolius</name>
    <dbReference type="NCBI Taxonomy" id="185202"/>
    <lineage>
        <taxon>Eukaryota</taxon>
        <taxon>Viridiplantae</taxon>
        <taxon>Streptophyta</taxon>
        <taxon>Embryophyta</taxon>
        <taxon>Tracheophyta</taxon>
        <taxon>Spermatophyta</taxon>
        <taxon>Magnoliopsida</taxon>
        <taxon>eudicotyledons</taxon>
        <taxon>Gunneridae</taxon>
        <taxon>Pentapetalae</taxon>
        <taxon>asterids</taxon>
        <taxon>campanulids</taxon>
        <taxon>Asterales</taxon>
        <taxon>Asteraceae</taxon>
        <taxon>Asteroideae</taxon>
        <taxon>Heliantheae alliance</taxon>
        <taxon>Millerieae</taxon>
        <taxon>Smallanthus</taxon>
    </lineage>
</organism>
<reference evidence="1 2" key="2">
    <citation type="journal article" date="2022" name="Mol. Ecol. Resour.">
        <title>The genomes of chicory, endive, great burdock and yacon provide insights into Asteraceae paleo-polyploidization history and plant inulin production.</title>
        <authorList>
            <person name="Fan W."/>
            <person name="Wang S."/>
            <person name="Wang H."/>
            <person name="Wang A."/>
            <person name="Jiang F."/>
            <person name="Liu H."/>
            <person name="Zhao H."/>
            <person name="Xu D."/>
            <person name="Zhang Y."/>
        </authorList>
    </citation>
    <scope>NUCLEOTIDE SEQUENCE [LARGE SCALE GENOMIC DNA]</scope>
    <source>
        <strain evidence="2">cv. Yunnan</strain>
        <tissue evidence="1">Leaves</tissue>
    </source>
</reference>